<dbReference type="AlphaFoldDB" id="A0A2M6WT81"/>
<proteinExistence type="predicted"/>
<keyword evidence="1" id="KW-0472">Membrane</keyword>
<gene>
    <name evidence="2" type="ORF">COT94_01930</name>
</gene>
<protein>
    <submittedName>
        <fullName evidence="2">Uncharacterized protein</fullName>
    </submittedName>
</protein>
<evidence type="ECO:0000256" key="1">
    <source>
        <dbReference type="SAM" id="Phobius"/>
    </source>
</evidence>
<comment type="caution">
    <text evidence="2">The sequence shown here is derived from an EMBL/GenBank/DDBJ whole genome shotgun (WGS) entry which is preliminary data.</text>
</comment>
<evidence type="ECO:0000313" key="2">
    <source>
        <dbReference type="EMBL" id="PIT96003.1"/>
    </source>
</evidence>
<feature type="transmembrane region" description="Helical" evidence="1">
    <location>
        <begin position="16"/>
        <end position="35"/>
    </location>
</feature>
<organism evidence="2 3">
    <name type="scientific">Candidatus Falkowbacteria bacterium CG10_big_fil_rev_8_21_14_0_10_37_14</name>
    <dbReference type="NCBI Taxonomy" id="1974561"/>
    <lineage>
        <taxon>Bacteria</taxon>
        <taxon>Candidatus Falkowiibacteriota</taxon>
    </lineage>
</organism>
<evidence type="ECO:0000313" key="3">
    <source>
        <dbReference type="Proteomes" id="UP000228533"/>
    </source>
</evidence>
<sequence>MKLLKLIQKKSKYKTILLIVVFVSIVLLLTGFILWKELFSIMYRNEVEIGESVSGTTERCNKDAIFNSDGTVKLGYIYMEDGEGYYFFNKDVYYCRYNFGVGAPITCGCYLIENVDKETFEIIDQKNAKDKHGSYYKGKLSK</sequence>
<keyword evidence="1" id="KW-0812">Transmembrane</keyword>
<name>A0A2M6WT81_9BACT</name>
<keyword evidence="1" id="KW-1133">Transmembrane helix</keyword>
<accession>A0A2M6WT81</accession>
<dbReference type="EMBL" id="PFAM01000013">
    <property type="protein sequence ID" value="PIT96003.1"/>
    <property type="molecule type" value="Genomic_DNA"/>
</dbReference>
<reference evidence="3" key="1">
    <citation type="submission" date="2017-09" db="EMBL/GenBank/DDBJ databases">
        <title>Depth-based differentiation of microbial function through sediment-hosted aquifers and enrichment of novel symbionts in the deep terrestrial subsurface.</title>
        <authorList>
            <person name="Probst A.J."/>
            <person name="Ladd B."/>
            <person name="Jarett J.K."/>
            <person name="Geller-Mcgrath D.E."/>
            <person name="Sieber C.M.K."/>
            <person name="Emerson J.B."/>
            <person name="Anantharaman K."/>
            <person name="Thomas B.C."/>
            <person name="Malmstrom R."/>
            <person name="Stieglmeier M."/>
            <person name="Klingl A."/>
            <person name="Woyke T."/>
            <person name="Ryan C.M."/>
            <person name="Banfield J.F."/>
        </authorList>
    </citation>
    <scope>NUCLEOTIDE SEQUENCE [LARGE SCALE GENOMIC DNA]</scope>
</reference>
<dbReference type="Proteomes" id="UP000228533">
    <property type="component" value="Unassembled WGS sequence"/>
</dbReference>